<dbReference type="Proteomes" id="UP000738325">
    <property type="component" value="Unassembled WGS sequence"/>
</dbReference>
<feature type="region of interest" description="Disordered" evidence="1">
    <location>
        <begin position="238"/>
        <end position="261"/>
    </location>
</feature>
<organism evidence="2 3">
    <name type="scientific">Dissophora globulifera</name>
    <dbReference type="NCBI Taxonomy" id="979702"/>
    <lineage>
        <taxon>Eukaryota</taxon>
        <taxon>Fungi</taxon>
        <taxon>Fungi incertae sedis</taxon>
        <taxon>Mucoromycota</taxon>
        <taxon>Mortierellomycotina</taxon>
        <taxon>Mortierellomycetes</taxon>
        <taxon>Mortierellales</taxon>
        <taxon>Mortierellaceae</taxon>
        <taxon>Dissophora</taxon>
    </lineage>
</organism>
<dbReference type="AlphaFoldDB" id="A0A9P6RS09"/>
<dbReference type="OrthoDB" id="2447446at2759"/>
<evidence type="ECO:0000313" key="2">
    <source>
        <dbReference type="EMBL" id="KAG0327540.1"/>
    </source>
</evidence>
<reference evidence="2" key="1">
    <citation type="journal article" date="2020" name="Fungal Divers.">
        <title>Resolving the Mortierellaceae phylogeny through synthesis of multi-gene phylogenetics and phylogenomics.</title>
        <authorList>
            <person name="Vandepol N."/>
            <person name="Liber J."/>
            <person name="Desiro A."/>
            <person name="Na H."/>
            <person name="Kennedy M."/>
            <person name="Barry K."/>
            <person name="Grigoriev I.V."/>
            <person name="Miller A.N."/>
            <person name="O'Donnell K."/>
            <person name="Stajich J.E."/>
            <person name="Bonito G."/>
        </authorList>
    </citation>
    <scope>NUCLEOTIDE SEQUENCE</scope>
    <source>
        <strain evidence="2">REB-010B</strain>
    </source>
</reference>
<sequence length="261" mass="27435">MTATRKSTRSKAAAAVVATPTSESETVPKTDNAAAVAEKDPSSSATPSGVDSTHQAHESEGLKEDQKQETADLGMGASSSTAEPELLNTERLNEAASTPINKEIDEVEPVSELAGPTEHKEVEVKSTLPAPEEAVPKPMETTHLGTTAMSDSVGTVTDAATTAAMPQMGSDHLTTAAMPQMGTGHLVTPAAGDMPQMETGQLADDKVENLPTDGLETTKHAKRPIEFDSNTVTEELDYSAGAYKSPFRHTHKAEKAGKEER</sequence>
<gene>
    <name evidence="2" type="ORF">BGZ99_007378</name>
</gene>
<proteinExistence type="predicted"/>
<feature type="region of interest" description="Disordered" evidence="1">
    <location>
        <begin position="1"/>
        <end position="138"/>
    </location>
</feature>
<evidence type="ECO:0000313" key="3">
    <source>
        <dbReference type="Proteomes" id="UP000738325"/>
    </source>
</evidence>
<feature type="compositionally biased region" description="Polar residues" evidence="1">
    <location>
        <begin position="19"/>
        <end position="29"/>
    </location>
</feature>
<feature type="compositionally biased region" description="Polar residues" evidence="1">
    <location>
        <begin position="42"/>
        <end position="53"/>
    </location>
</feature>
<feature type="compositionally biased region" description="Basic and acidic residues" evidence="1">
    <location>
        <begin position="54"/>
        <end position="70"/>
    </location>
</feature>
<name>A0A9P6RS09_9FUNG</name>
<keyword evidence="3" id="KW-1185">Reference proteome</keyword>
<evidence type="ECO:0000256" key="1">
    <source>
        <dbReference type="SAM" id="MobiDB-lite"/>
    </source>
</evidence>
<protein>
    <submittedName>
        <fullName evidence="2">Uncharacterized protein</fullName>
    </submittedName>
</protein>
<comment type="caution">
    <text evidence="2">The sequence shown here is derived from an EMBL/GenBank/DDBJ whole genome shotgun (WGS) entry which is preliminary data.</text>
</comment>
<accession>A0A9P6RS09</accession>
<dbReference type="EMBL" id="JAAAIP010000053">
    <property type="protein sequence ID" value="KAG0327540.1"/>
    <property type="molecule type" value="Genomic_DNA"/>
</dbReference>